<protein>
    <submittedName>
        <fullName evidence="9">Diguanylate cyclase</fullName>
    </submittedName>
</protein>
<dbReference type="GO" id="GO:0055085">
    <property type="term" value="P:transmembrane transport"/>
    <property type="evidence" value="ECO:0007669"/>
    <property type="project" value="InterPro"/>
</dbReference>
<evidence type="ECO:0000313" key="10">
    <source>
        <dbReference type="Proteomes" id="UP000242881"/>
    </source>
</evidence>
<evidence type="ECO:0000256" key="6">
    <source>
        <dbReference type="ARBA" id="ARBA00023136"/>
    </source>
</evidence>
<organism evidence="9 10">
    <name type="scientific">Calditerrivibrio nitroreducens</name>
    <dbReference type="NCBI Taxonomy" id="477976"/>
    <lineage>
        <taxon>Bacteria</taxon>
        <taxon>Pseudomonadati</taxon>
        <taxon>Deferribacterota</taxon>
        <taxon>Deferribacteres</taxon>
        <taxon>Deferribacterales</taxon>
        <taxon>Calditerrivibrionaceae</taxon>
    </lineage>
</organism>
<dbReference type="GO" id="GO:0005886">
    <property type="term" value="C:plasma membrane"/>
    <property type="evidence" value="ECO:0007669"/>
    <property type="project" value="UniProtKB-SubCell"/>
</dbReference>
<evidence type="ECO:0000256" key="4">
    <source>
        <dbReference type="ARBA" id="ARBA00022692"/>
    </source>
</evidence>
<sequence length="327" mass="36667">MLTYIVKRLFEMIPMLIGITLISFIVVNLAPGNPAQFLSSMNPKISETAYQKFINMYQLDKPVLERYWIWLKKLSRLDFGNSFASDQKPVLSKIAERLPVTIYLNLVSMILIIIISIPIGVLSAVYRNSLFDRITTVIVYIGFAVPTFWLAILCAYYFGVIKGWLPISGLTSYEFEDFSTLEKIYDVIWHSILPVGISVFGSIAGFSRFIKSSMMDAINEDYITAAYARGLSKNTVIFKHALRNALLPVITILGLSIPGLIGGSVIFESVFSIPGMGQLFYQSVMMRDYPVIMGILVIGSFLTLLGNLIADISYAIADPRIRYGKKK</sequence>
<dbReference type="CDD" id="cd06261">
    <property type="entry name" value="TM_PBP2"/>
    <property type="match status" value="1"/>
</dbReference>
<reference evidence="9 10" key="1">
    <citation type="submission" date="2018-01" db="EMBL/GenBank/DDBJ databases">
        <title>Metagenomic assembled genomes from two thermal pools in the Uzon Caldera, Kamchatka, Russia.</title>
        <authorList>
            <person name="Wilkins L."/>
            <person name="Ettinger C."/>
        </authorList>
    </citation>
    <scope>NUCLEOTIDE SEQUENCE [LARGE SCALE GENOMIC DNA]</scope>
    <source>
        <strain evidence="9">ZAV-05</strain>
    </source>
</reference>
<dbReference type="RefSeq" id="WP_424605475.1">
    <property type="nucleotide sequence ID" value="NZ_JBNAVA010000004.1"/>
</dbReference>
<dbReference type="AlphaFoldDB" id="A0A2J6WMG3"/>
<feature type="transmembrane region" description="Helical" evidence="7">
    <location>
        <begin position="137"/>
        <end position="158"/>
    </location>
</feature>
<evidence type="ECO:0000256" key="5">
    <source>
        <dbReference type="ARBA" id="ARBA00022989"/>
    </source>
</evidence>
<dbReference type="SUPFAM" id="SSF161098">
    <property type="entry name" value="MetI-like"/>
    <property type="match status" value="1"/>
</dbReference>
<keyword evidence="6 7" id="KW-0472">Membrane</keyword>
<keyword evidence="3" id="KW-1003">Cell membrane</keyword>
<dbReference type="PANTHER" id="PTHR30465:SF0">
    <property type="entry name" value="OLIGOPEPTIDE TRANSPORT SYSTEM PERMEASE PROTEIN APPB"/>
    <property type="match status" value="1"/>
</dbReference>
<evidence type="ECO:0000256" key="3">
    <source>
        <dbReference type="ARBA" id="ARBA00022475"/>
    </source>
</evidence>
<keyword evidence="2 7" id="KW-0813">Transport</keyword>
<keyword evidence="4 7" id="KW-0812">Transmembrane</keyword>
<proteinExistence type="inferred from homology"/>
<gene>
    <name evidence="9" type="ORF">C0187_03460</name>
</gene>
<keyword evidence="5 7" id="KW-1133">Transmembrane helix</keyword>
<dbReference type="InterPro" id="IPR035906">
    <property type="entry name" value="MetI-like_sf"/>
</dbReference>
<dbReference type="Gene3D" id="1.10.3720.10">
    <property type="entry name" value="MetI-like"/>
    <property type="match status" value="1"/>
</dbReference>
<feature type="domain" description="ABC transmembrane type-1" evidence="8">
    <location>
        <begin position="98"/>
        <end position="310"/>
    </location>
</feature>
<feature type="transmembrane region" description="Helical" evidence="7">
    <location>
        <begin position="102"/>
        <end position="125"/>
    </location>
</feature>
<feature type="transmembrane region" description="Helical" evidence="7">
    <location>
        <begin position="12"/>
        <end position="31"/>
    </location>
</feature>
<evidence type="ECO:0000313" key="9">
    <source>
        <dbReference type="EMBL" id="PMP71568.1"/>
    </source>
</evidence>
<feature type="transmembrane region" description="Helical" evidence="7">
    <location>
        <begin position="291"/>
        <end position="317"/>
    </location>
</feature>
<evidence type="ECO:0000256" key="7">
    <source>
        <dbReference type="RuleBase" id="RU363032"/>
    </source>
</evidence>
<comment type="caution">
    <text evidence="9">The sequence shown here is derived from an EMBL/GenBank/DDBJ whole genome shotgun (WGS) entry which is preliminary data.</text>
</comment>
<comment type="subcellular location">
    <subcellularLocation>
        <location evidence="1 7">Cell membrane</location>
        <topology evidence="1 7">Multi-pass membrane protein</topology>
    </subcellularLocation>
</comment>
<dbReference type="InterPro" id="IPR000515">
    <property type="entry name" value="MetI-like"/>
</dbReference>
<evidence type="ECO:0000256" key="2">
    <source>
        <dbReference type="ARBA" id="ARBA00022448"/>
    </source>
</evidence>
<evidence type="ECO:0000256" key="1">
    <source>
        <dbReference type="ARBA" id="ARBA00004651"/>
    </source>
</evidence>
<dbReference type="Proteomes" id="UP000242881">
    <property type="component" value="Unassembled WGS sequence"/>
</dbReference>
<dbReference type="PANTHER" id="PTHR30465">
    <property type="entry name" value="INNER MEMBRANE ABC TRANSPORTER"/>
    <property type="match status" value="1"/>
</dbReference>
<dbReference type="PROSITE" id="PS50928">
    <property type="entry name" value="ABC_TM1"/>
    <property type="match status" value="1"/>
</dbReference>
<dbReference type="Pfam" id="PF00528">
    <property type="entry name" value="BPD_transp_1"/>
    <property type="match status" value="1"/>
</dbReference>
<dbReference type="Pfam" id="PF19300">
    <property type="entry name" value="BPD_transp_1_N"/>
    <property type="match status" value="1"/>
</dbReference>
<dbReference type="EMBL" id="PNIN01000038">
    <property type="protein sequence ID" value="PMP71568.1"/>
    <property type="molecule type" value="Genomic_DNA"/>
</dbReference>
<dbReference type="InterPro" id="IPR045621">
    <property type="entry name" value="BPD_transp_1_N"/>
</dbReference>
<comment type="similarity">
    <text evidence="7">Belongs to the binding-protein-dependent transport system permease family.</text>
</comment>
<evidence type="ECO:0000259" key="8">
    <source>
        <dbReference type="PROSITE" id="PS50928"/>
    </source>
</evidence>
<accession>A0A2J6WMG3</accession>
<feature type="transmembrane region" description="Helical" evidence="7">
    <location>
        <begin position="245"/>
        <end position="271"/>
    </location>
</feature>
<feature type="transmembrane region" description="Helical" evidence="7">
    <location>
        <begin position="187"/>
        <end position="206"/>
    </location>
</feature>
<name>A0A2J6WMG3_9BACT</name>